<comment type="caution">
    <text evidence="1">The sequence shown here is derived from an EMBL/GenBank/DDBJ whole genome shotgun (WGS) entry which is preliminary data.</text>
</comment>
<sequence>MDSHLSLILANLESIKNGTFHDAIAEDESLKETMRRIVVVPGRENPNHDSVNPALVEYTFFHDISKPDCLTLKVESEKQGIEITWEQWKEIERMGQPYQFEGRVIKSISYFHPSEGADGQHGNKAAEMLEGSGIPPEILIAIRKHEVAYQFSRINAATYEEHFVKPKFTAEQQDLILVASYIDAMASLLPDGKPDLGNFVNLLHSRNNYLLIKEFLDKGILFRENELAALKKQDRILTRQDVEAIVPKPEKYSVAILAKKLAPLVVGGQITEREKAQILSIISSNPRDLGKQFGPKMRIIKPLLEDSREQV</sequence>
<accession>A0A1G2M9J0</accession>
<name>A0A1G2M9J0_9BACT</name>
<dbReference type="Proteomes" id="UP000178121">
    <property type="component" value="Unassembled WGS sequence"/>
</dbReference>
<reference evidence="1 2" key="1">
    <citation type="journal article" date="2016" name="Nat. Commun.">
        <title>Thousands of microbial genomes shed light on interconnected biogeochemical processes in an aquifer system.</title>
        <authorList>
            <person name="Anantharaman K."/>
            <person name="Brown C.T."/>
            <person name="Hug L.A."/>
            <person name="Sharon I."/>
            <person name="Castelle C.J."/>
            <person name="Probst A.J."/>
            <person name="Thomas B.C."/>
            <person name="Singh A."/>
            <person name="Wilkins M.J."/>
            <person name="Karaoz U."/>
            <person name="Brodie E.L."/>
            <person name="Williams K.H."/>
            <person name="Hubbard S.S."/>
            <person name="Banfield J.F."/>
        </authorList>
    </citation>
    <scope>NUCLEOTIDE SEQUENCE [LARGE SCALE GENOMIC DNA]</scope>
</reference>
<proteinExistence type="predicted"/>
<dbReference type="EMBL" id="MHRI01000028">
    <property type="protein sequence ID" value="OHA20567.1"/>
    <property type="molecule type" value="Genomic_DNA"/>
</dbReference>
<protein>
    <submittedName>
        <fullName evidence="1">Uncharacterized protein</fullName>
    </submittedName>
</protein>
<evidence type="ECO:0000313" key="1">
    <source>
        <dbReference type="EMBL" id="OHA20567.1"/>
    </source>
</evidence>
<organism evidence="1 2">
    <name type="scientific">Candidatus Taylorbacteria bacterium RIFCSPHIGHO2_01_FULL_51_15</name>
    <dbReference type="NCBI Taxonomy" id="1802304"/>
    <lineage>
        <taxon>Bacteria</taxon>
        <taxon>Candidatus Tayloriibacteriota</taxon>
    </lineage>
</organism>
<evidence type="ECO:0000313" key="2">
    <source>
        <dbReference type="Proteomes" id="UP000178121"/>
    </source>
</evidence>
<gene>
    <name evidence="1" type="ORF">A2849_03085</name>
</gene>
<dbReference type="AlphaFoldDB" id="A0A1G2M9J0"/>